<dbReference type="SUPFAM" id="SSF54211">
    <property type="entry name" value="Ribosomal protein S5 domain 2-like"/>
    <property type="match status" value="1"/>
</dbReference>
<dbReference type="HAMAP" id="MF_00149">
    <property type="entry name" value="DNA_mis_repair"/>
    <property type="match status" value="1"/>
</dbReference>
<proteinExistence type="inferred from homology"/>
<dbReference type="NCBIfam" id="TIGR00585">
    <property type="entry name" value="mutl"/>
    <property type="match status" value="1"/>
</dbReference>
<protein>
    <recommendedName>
        <fullName evidence="4">DNA mismatch repair protein MutL</fullName>
    </recommendedName>
</protein>
<dbReference type="InterPro" id="IPR042121">
    <property type="entry name" value="MutL_C_regsub"/>
</dbReference>
<dbReference type="CDD" id="cd16926">
    <property type="entry name" value="HATPase_MutL-MLH-PMS-like"/>
    <property type="match status" value="1"/>
</dbReference>
<evidence type="ECO:0000256" key="3">
    <source>
        <dbReference type="ARBA" id="ARBA00023204"/>
    </source>
</evidence>
<dbReference type="Pfam" id="PF01119">
    <property type="entry name" value="DNA_mis_repair"/>
    <property type="match status" value="1"/>
</dbReference>
<dbReference type="InterPro" id="IPR014762">
    <property type="entry name" value="DNA_mismatch_repair_CS"/>
</dbReference>
<dbReference type="GO" id="GO:0016887">
    <property type="term" value="F:ATP hydrolysis activity"/>
    <property type="evidence" value="ECO:0007669"/>
    <property type="project" value="InterPro"/>
</dbReference>
<dbReference type="InterPro" id="IPR036890">
    <property type="entry name" value="HATPase_C_sf"/>
</dbReference>
<dbReference type="Pfam" id="PF13589">
    <property type="entry name" value="HATPase_c_3"/>
    <property type="match status" value="1"/>
</dbReference>
<keyword evidence="9" id="KW-1185">Reference proteome</keyword>
<feature type="domain" description="DNA mismatch repair protein S5" evidence="7">
    <location>
        <begin position="209"/>
        <end position="327"/>
    </location>
</feature>
<dbReference type="Gene3D" id="3.30.1540.20">
    <property type="entry name" value="MutL, C-terminal domain, dimerisation subdomain"/>
    <property type="match status" value="1"/>
</dbReference>
<comment type="caution">
    <text evidence="8">The sequence shown here is derived from an EMBL/GenBank/DDBJ whole genome shotgun (WGS) entry which is preliminary data.</text>
</comment>
<dbReference type="SUPFAM" id="SSF55874">
    <property type="entry name" value="ATPase domain of HSP90 chaperone/DNA topoisomerase II/histidine kinase"/>
    <property type="match status" value="1"/>
</dbReference>
<comment type="similarity">
    <text evidence="1 4">Belongs to the DNA mismatch repair MutL/HexB family.</text>
</comment>
<reference evidence="8 9" key="1">
    <citation type="journal article" date="2019" name="Appl. Microbiol. Biotechnol.">
        <title>Uncovering carbohydrate metabolism through a genotype-phenotype association study of 56 lactic acid bacteria genomes.</title>
        <authorList>
            <person name="Buron-Moles G."/>
            <person name="Chailyan A."/>
            <person name="Dolejs I."/>
            <person name="Forster J."/>
            <person name="Miks M.H."/>
        </authorList>
    </citation>
    <scope>NUCLEOTIDE SEQUENCE [LARGE SCALE GENOMIC DNA]</scope>
    <source>
        <strain evidence="8 9">ATCC 700006</strain>
    </source>
</reference>
<dbReference type="GO" id="GO:0005524">
    <property type="term" value="F:ATP binding"/>
    <property type="evidence" value="ECO:0007669"/>
    <property type="project" value="InterPro"/>
</dbReference>
<dbReference type="Gene3D" id="3.30.1370.100">
    <property type="entry name" value="MutL, C-terminal domain, regulatory subdomain"/>
    <property type="match status" value="1"/>
</dbReference>
<keyword evidence="2 4" id="KW-0227">DNA damage</keyword>
<dbReference type="GO" id="GO:0006298">
    <property type="term" value="P:mismatch repair"/>
    <property type="evidence" value="ECO:0007669"/>
    <property type="project" value="UniProtKB-UniRule"/>
</dbReference>
<name>A0A4R5N9X4_9LACO</name>
<evidence type="ECO:0000256" key="5">
    <source>
        <dbReference type="SAM" id="MobiDB-lite"/>
    </source>
</evidence>
<dbReference type="InterPro" id="IPR014721">
    <property type="entry name" value="Ribsml_uS5_D2-typ_fold_subgr"/>
</dbReference>
<dbReference type="RefSeq" id="WP_133264230.1">
    <property type="nucleotide sequence ID" value="NZ_JAGYGP010000004.1"/>
</dbReference>
<dbReference type="InterPro" id="IPR037198">
    <property type="entry name" value="MutL_C_sf"/>
</dbReference>
<feature type="compositionally biased region" description="Polar residues" evidence="5">
    <location>
        <begin position="356"/>
        <end position="366"/>
    </location>
</feature>
<feature type="region of interest" description="Disordered" evidence="5">
    <location>
        <begin position="345"/>
        <end position="370"/>
    </location>
</feature>
<dbReference type="FunFam" id="3.30.565.10:FF:000003">
    <property type="entry name" value="DNA mismatch repair endonuclease MutL"/>
    <property type="match status" value="1"/>
</dbReference>
<dbReference type="InterPro" id="IPR020667">
    <property type="entry name" value="DNA_mismatch_repair_MutL"/>
</dbReference>
<evidence type="ECO:0000259" key="7">
    <source>
        <dbReference type="SMART" id="SM01340"/>
    </source>
</evidence>
<dbReference type="GO" id="GO:0030983">
    <property type="term" value="F:mismatched DNA binding"/>
    <property type="evidence" value="ECO:0007669"/>
    <property type="project" value="InterPro"/>
</dbReference>
<keyword evidence="3 4" id="KW-0234">DNA repair</keyword>
<dbReference type="InterPro" id="IPR020568">
    <property type="entry name" value="Ribosomal_Su5_D2-typ_SF"/>
</dbReference>
<dbReference type="InterPro" id="IPR013507">
    <property type="entry name" value="DNA_mismatch_S5_2-like"/>
</dbReference>
<feature type="domain" description="MutL C-terminal dimerisation" evidence="6">
    <location>
        <begin position="479"/>
        <end position="621"/>
    </location>
</feature>
<dbReference type="InterPro" id="IPR014790">
    <property type="entry name" value="MutL_C"/>
</dbReference>
<dbReference type="SMART" id="SM01340">
    <property type="entry name" value="DNA_mis_repair"/>
    <property type="match status" value="1"/>
</dbReference>
<organism evidence="8 9">
    <name type="scientific">Leuconostoc fallax</name>
    <dbReference type="NCBI Taxonomy" id="1251"/>
    <lineage>
        <taxon>Bacteria</taxon>
        <taxon>Bacillati</taxon>
        <taxon>Bacillota</taxon>
        <taxon>Bacilli</taxon>
        <taxon>Lactobacillales</taxon>
        <taxon>Lactobacillaceae</taxon>
        <taxon>Leuconostoc</taxon>
    </lineage>
</organism>
<dbReference type="CDD" id="cd00782">
    <property type="entry name" value="MutL_Trans"/>
    <property type="match status" value="1"/>
</dbReference>
<evidence type="ECO:0000256" key="1">
    <source>
        <dbReference type="ARBA" id="ARBA00006082"/>
    </source>
</evidence>
<gene>
    <name evidence="4" type="primary">mutL</name>
    <name evidence="8" type="ORF">C5L23_001175</name>
</gene>
<dbReference type="PANTHER" id="PTHR10073:SF12">
    <property type="entry name" value="DNA MISMATCH REPAIR PROTEIN MLH1"/>
    <property type="match status" value="1"/>
</dbReference>
<comment type="function">
    <text evidence="4">This protein is involved in the repair of mismatches in DNA. It is required for dam-dependent methyl-directed DNA mismatch repair. May act as a 'molecular matchmaker', a protein that promotes the formation of a stable complex between two or more DNA-binding proteins in an ATP-dependent manner without itself being part of a final effector complex.</text>
</comment>
<dbReference type="InterPro" id="IPR038973">
    <property type="entry name" value="MutL/Mlh/Pms-like"/>
</dbReference>
<evidence type="ECO:0000256" key="2">
    <source>
        <dbReference type="ARBA" id="ARBA00022763"/>
    </source>
</evidence>
<dbReference type="Gene3D" id="3.30.230.10">
    <property type="match status" value="1"/>
</dbReference>
<dbReference type="GO" id="GO:0140664">
    <property type="term" value="F:ATP-dependent DNA damage sensor activity"/>
    <property type="evidence" value="ECO:0007669"/>
    <property type="project" value="InterPro"/>
</dbReference>
<accession>A0A4R5N9X4</accession>
<dbReference type="Gene3D" id="3.30.565.10">
    <property type="entry name" value="Histidine kinase-like ATPase, C-terminal domain"/>
    <property type="match status" value="1"/>
</dbReference>
<sequence length="679" mass="75719">MHKIHELSNLLANQIAAGEVIERPASVVKELVENAIDAEATQIDIIVEDAGQSLIRVVDNGGGIEPEDVPLAFTRHATSKINSRHDLFNILSLGFRGEALPSIAAISDVTLNTTTQVASTGVMYHIKGGKQVSQTPANGRIGTVITVRDLFYNTPARLKYLKRPKTELAKIVDILNRLALSYTKIAFSLTSDGKSLLKTTGNGHLQQVIAAIYGRDVAQKMIDIQGENDDFNVSGYVSLPELTRGSREYLTVLVNHRFVKNFAVSNAIIKGYGSKLMIGRFPMGVINIDTDPLLIDVNVHPQKSEIRLTKEAELSELLITTIKQRLSQENLIPDAYDNLYGSTSVKRKDDQHDTHTTSQSVPSIAPTTKAPWTVNSSTPEHAESLEATASAVQEETNTIMINHKGDLKHDTVLAFEQKYATEPFVTAFPETEPSSHQVVTENKVDYQTTLIPNSSVSKSEQVDLDILKNEKTGFPELTYIGQMSGTFLFAQSQDGLYLIDQHAAQERVKYEYYRQAIGEVGQDKQRLLVPIVIEYSASDMLRIADHEDSLAQVGLKLEPFGPTSVVVREHPIWFMKGQEEATIKEMVDWILRDGHLTVAEFREKTAIMMSCKRSIRANLYIDDAQARALINDLSQAENPYNCPHGRPVLVTFSLNEMEKMFKRIQDSHEKWASYDNHPY</sequence>
<dbReference type="PROSITE" id="PS00058">
    <property type="entry name" value="DNA_MISMATCH_REPAIR_1"/>
    <property type="match status" value="1"/>
</dbReference>
<dbReference type="AlphaFoldDB" id="A0A4R5N9X4"/>
<feature type="compositionally biased region" description="Basic and acidic residues" evidence="5">
    <location>
        <begin position="346"/>
        <end position="355"/>
    </location>
</feature>
<evidence type="ECO:0000259" key="6">
    <source>
        <dbReference type="SMART" id="SM00853"/>
    </source>
</evidence>
<dbReference type="SMART" id="SM00853">
    <property type="entry name" value="MutL_C"/>
    <property type="match status" value="1"/>
</dbReference>
<dbReference type="EMBL" id="PUFI01000007">
    <property type="protein sequence ID" value="TDG69044.1"/>
    <property type="molecule type" value="Genomic_DNA"/>
</dbReference>
<dbReference type="InterPro" id="IPR002099">
    <property type="entry name" value="MutL/Mlh/PMS"/>
</dbReference>
<dbReference type="STRING" id="907931.GCA_000165675_01338"/>
<dbReference type="GO" id="GO:0032300">
    <property type="term" value="C:mismatch repair complex"/>
    <property type="evidence" value="ECO:0007669"/>
    <property type="project" value="InterPro"/>
</dbReference>
<dbReference type="SUPFAM" id="SSF118116">
    <property type="entry name" value="DNA mismatch repair protein MutL"/>
    <property type="match status" value="1"/>
</dbReference>
<evidence type="ECO:0000313" key="8">
    <source>
        <dbReference type="EMBL" id="TDG69044.1"/>
    </source>
</evidence>
<dbReference type="PANTHER" id="PTHR10073">
    <property type="entry name" value="DNA MISMATCH REPAIR PROTEIN MLH, PMS, MUTL"/>
    <property type="match status" value="1"/>
</dbReference>
<evidence type="ECO:0000256" key="4">
    <source>
        <dbReference type="HAMAP-Rule" id="MF_00149"/>
    </source>
</evidence>
<evidence type="ECO:0000313" key="9">
    <source>
        <dbReference type="Proteomes" id="UP000295681"/>
    </source>
</evidence>
<dbReference type="InterPro" id="IPR042120">
    <property type="entry name" value="MutL_C_dimsub"/>
</dbReference>
<dbReference type="Pfam" id="PF08676">
    <property type="entry name" value="MutL_C"/>
    <property type="match status" value="1"/>
</dbReference>
<dbReference type="Proteomes" id="UP000295681">
    <property type="component" value="Unassembled WGS sequence"/>
</dbReference>
<dbReference type="NCBIfam" id="NF000950">
    <property type="entry name" value="PRK00095.1-3"/>
    <property type="match status" value="1"/>
</dbReference>